<dbReference type="Pfam" id="PF00535">
    <property type="entry name" value="Glycos_transf_2"/>
    <property type="match status" value="1"/>
</dbReference>
<dbReference type="RefSeq" id="WP_072842182.1">
    <property type="nucleotide sequence ID" value="NZ_FQVF01000029.1"/>
</dbReference>
<keyword evidence="2" id="KW-0808">Transferase</keyword>
<accession>A0A1M5MCY0</accession>
<dbReference type="STRING" id="1122206.SAMN02745753_04439"/>
<dbReference type="Proteomes" id="UP000184517">
    <property type="component" value="Unassembled WGS sequence"/>
</dbReference>
<proteinExistence type="predicted"/>
<evidence type="ECO:0000259" key="1">
    <source>
        <dbReference type="Pfam" id="PF00535"/>
    </source>
</evidence>
<dbReference type="PANTHER" id="PTHR43685">
    <property type="entry name" value="GLYCOSYLTRANSFERASE"/>
    <property type="match status" value="1"/>
</dbReference>
<organism evidence="2 3">
    <name type="scientific">Marinomonas polaris DSM 16579</name>
    <dbReference type="NCBI Taxonomy" id="1122206"/>
    <lineage>
        <taxon>Bacteria</taxon>
        <taxon>Pseudomonadati</taxon>
        <taxon>Pseudomonadota</taxon>
        <taxon>Gammaproteobacteria</taxon>
        <taxon>Oceanospirillales</taxon>
        <taxon>Oceanospirillaceae</taxon>
        <taxon>Marinomonas</taxon>
    </lineage>
</organism>
<dbReference type="InterPro" id="IPR029044">
    <property type="entry name" value="Nucleotide-diphossugar_trans"/>
</dbReference>
<evidence type="ECO:0000313" key="3">
    <source>
        <dbReference type="Proteomes" id="UP000184517"/>
    </source>
</evidence>
<gene>
    <name evidence="2" type="ORF">SAMN02745753_04439</name>
</gene>
<dbReference type="Gene3D" id="3.90.550.10">
    <property type="entry name" value="Spore Coat Polysaccharide Biosynthesis Protein SpsA, Chain A"/>
    <property type="match status" value="1"/>
</dbReference>
<dbReference type="CDD" id="cd00761">
    <property type="entry name" value="Glyco_tranf_GTA_type"/>
    <property type="match status" value="1"/>
</dbReference>
<dbReference type="PANTHER" id="PTHR43685:SF2">
    <property type="entry name" value="GLYCOSYLTRANSFERASE 2-LIKE DOMAIN-CONTAINING PROTEIN"/>
    <property type="match status" value="1"/>
</dbReference>
<reference evidence="3" key="1">
    <citation type="submission" date="2016-11" db="EMBL/GenBank/DDBJ databases">
        <authorList>
            <person name="Varghese N."/>
            <person name="Submissions S."/>
        </authorList>
    </citation>
    <scope>NUCLEOTIDE SEQUENCE [LARGE SCALE GENOMIC DNA]</scope>
    <source>
        <strain evidence="3">DSM 16579</strain>
    </source>
</reference>
<name>A0A1M5MCY0_9GAMM</name>
<dbReference type="OrthoDB" id="9801954at2"/>
<keyword evidence="3" id="KW-1185">Reference proteome</keyword>
<evidence type="ECO:0000313" key="2">
    <source>
        <dbReference type="EMBL" id="SHG75097.1"/>
    </source>
</evidence>
<dbReference type="InterPro" id="IPR001173">
    <property type="entry name" value="Glyco_trans_2-like"/>
</dbReference>
<protein>
    <submittedName>
        <fullName evidence="2">Teichuronic acid biosynthesis glycosyltransferase TuaG</fullName>
    </submittedName>
</protein>
<sequence>MLVSIVMPTYNSESFVLDSIQSVIDQTYTNWELIIVDDCSIDNTYALVESKFLEDERIKLYKNDINSGAGITRNKGLRNTSGDFIAFLDSDDIWASNKLSIQMEILIRENLDIIHTNYLFIDECGKRINGKVNVSSLVDLNSYMKNTEIGMSTAIINVRNVGVFSFDEMRTRQDTKLWISLLSQGYKSKGIDQDLVFYRVRSGQISKNKFSVALKTLKLYLNVKEIPLYKRIYNFIYYAINGVLKRMRSNKNVI</sequence>
<dbReference type="SUPFAM" id="SSF53448">
    <property type="entry name" value="Nucleotide-diphospho-sugar transferases"/>
    <property type="match status" value="1"/>
</dbReference>
<feature type="domain" description="Glycosyltransferase 2-like" evidence="1">
    <location>
        <begin position="4"/>
        <end position="131"/>
    </location>
</feature>
<dbReference type="GO" id="GO:0016740">
    <property type="term" value="F:transferase activity"/>
    <property type="evidence" value="ECO:0007669"/>
    <property type="project" value="UniProtKB-KW"/>
</dbReference>
<dbReference type="AlphaFoldDB" id="A0A1M5MCY0"/>
<dbReference type="EMBL" id="FQVF01000029">
    <property type="protein sequence ID" value="SHG75097.1"/>
    <property type="molecule type" value="Genomic_DNA"/>
</dbReference>
<dbReference type="InterPro" id="IPR050834">
    <property type="entry name" value="Glycosyltransf_2"/>
</dbReference>